<evidence type="ECO:0000256" key="6">
    <source>
        <dbReference type="ARBA" id="ARBA00023136"/>
    </source>
</evidence>
<keyword evidence="2" id="KW-1003">Cell membrane</keyword>
<dbReference type="Pfam" id="PF17200">
    <property type="entry name" value="sCache_2"/>
    <property type="match status" value="1"/>
</dbReference>
<evidence type="ECO:0000256" key="2">
    <source>
        <dbReference type="ARBA" id="ARBA00022475"/>
    </source>
</evidence>
<evidence type="ECO:0000313" key="14">
    <source>
        <dbReference type="Proteomes" id="UP000195569"/>
    </source>
</evidence>
<name>A0A1N7SSI9_9BURK</name>
<dbReference type="EMBL" id="CYGY02000077">
    <property type="protein sequence ID" value="SIT50286.1"/>
    <property type="molecule type" value="Genomic_DNA"/>
</dbReference>
<feature type="compositionally biased region" description="Polar residues" evidence="9">
    <location>
        <begin position="1"/>
        <end position="16"/>
    </location>
</feature>
<dbReference type="GO" id="GO:0007165">
    <property type="term" value="P:signal transduction"/>
    <property type="evidence" value="ECO:0007669"/>
    <property type="project" value="UniProtKB-KW"/>
</dbReference>
<feature type="transmembrane region" description="Helical" evidence="10">
    <location>
        <begin position="43"/>
        <end position="63"/>
    </location>
</feature>
<comment type="subcellular location">
    <subcellularLocation>
        <location evidence="1">Cell membrane</location>
        <topology evidence="1">Multi-pass membrane protein</topology>
    </subcellularLocation>
</comment>
<dbReference type="PANTHER" id="PTHR43531">
    <property type="entry name" value="PROTEIN ICFG"/>
    <property type="match status" value="1"/>
</dbReference>
<dbReference type="Proteomes" id="UP000195569">
    <property type="component" value="Unassembled WGS sequence"/>
</dbReference>
<dbReference type="AlphaFoldDB" id="A0A1N7SSI9"/>
<dbReference type="Gene3D" id="3.30.450.20">
    <property type="entry name" value="PAS domain"/>
    <property type="match status" value="1"/>
</dbReference>
<feature type="transmembrane region" description="Helical" evidence="10">
    <location>
        <begin position="223"/>
        <end position="242"/>
    </location>
</feature>
<evidence type="ECO:0000313" key="13">
    <source>
        <dbReference type="EMBL" id="SIT50286.1"/>
    </source>
</evidence>
<feature type="domain" description="Methyl-accepting transducer" evidence="11">
    <location>
        <begin position="303"/>
        <end position="532"/>
    </location>
</feature>
<accession>A0A1N7SSI9</accession>
<dbReference type="PANTHER" id="PTHR43531:SF14">
    <property type="entry name" value="METHYL-ACCEPTING CHEMOTAXIS PROTEIN I-RELATED"/>
    <property type="match status" value="1"/>
</dbReference>
<evidence type="ECO:0000256" key="1">
    <source>
        <dbReference type="ARBA" id="ARBA00004651"/>
    </source>
</evidence>
<keyword evidence="6 10" id="KW-0472">Membrane</keyword>
<dbReference type="SMART" id="SM00283">
    <property type="entry name" value="MA"/>
    <property type="match status" value="1"/>
</dbReference>
<dbReference type="PROSITE" id="PS50885">
    <property type="entry name" value="HAMP"/>
    <property type="match status" value="1"/>
</dbReference>
<sequence>MKTSSISNDQQQSASYPQAIRKPRPQPQQTDHPDFTMTLNKKLASMIAILWIGLILIGAFGAWQNRSSMISDRRDQLTTLVEEANAIVNHYHTLSQQHAMPEADAKKQALDAVSALRYGADGYFSINDSQPVMLMHPFKPALVGKNLSDFADPAGNHLFLDIVKAANQGKGGFVDYLWSKPGSETPVAKTSYAMRFAPWDWVLVTGMYMDDVQSAFYADLVRWLAITFALGALATVAMVLVLRSVKQTLGGDLEVAVEAAQRMARGDLATPIPVAHRDGASLLHALRTMQKGLVDTVSRVRAGTENINVGASEIAAGNTDLSQRTEQQAAALVQTASSMDEMTSNVKQNADSAATAAHLASQAADVATRGSRVVDDVVRTMGDITNSSRQIGDIIGVIDGIAFQTNILALNAAVEAARAGEQGRGFAVVAAEVRSLAQRSATAAKEIKALIETSTGSVEEGASLVANAGSTMTEIVASVRRVNEILEEISHASREQSAGIEQVNRAVGEMDQVTQQNAALVEQAAAAAHSLKDQVGVLREAISSFSLPA</sequence>
<evidence type="ECO:0000259" key="12">
    <source>
        <dbReference type="PROSITE" id="PS50885"/>
    </source>
</evidence>
<keyword evidence="5 10" id="KW-1133">Transmembrane helix</keyword>
<keyword evidence="8" id="KW-0807">Transducer</keyword>
<dbReference type="InterPro" id="IPR033480">
    <property type="entry name" value="sCache_2"/>
</dbReference>
<dbReference type="CDD" id="cd11386">
    <property type="entry name" value="MCP_signal"/>
    <property type="match status" value="1"/>
</dbReference>
<reference evidence="13" key="1">
    <citation type="submission" date="2016-12" db="EMBL/GenBank/DDBJ databases">
        <authorList>
            <person name="Moulin L."/>
        </authorList>
    </citation>
    <scope>NUCLEOTIDE SEQUENCE [LARGE SCALE GENOMIC DNA]</scope>
    <source>
        <strain evidence="13">STM 7183</strain>
    </source>
</reference>
<evidence type="ECO:0000259" key="11">
    <source>
        <dbReference type="PROSITE" id="PS50111"/>
    </source>
</evidence>
<dbReference type="FunFam" id="1.10.287.950:FF:000001">
    <property type="entry name" value="Methyl-accepting chemotaxis sensory transducer"/>
    <property type="match status" value="1"/>
</dbReference>
<organism evidence="13 14">
    <name type="scientific">Paraburkholderia piptadeniae</name>
    <dbReference type="NCBI Taxonomy" id="1701573"/>
    <lineage>
        <taxon>Bacteria</taxon>
        <taxon>Pseudomonadati</taxon>
        <taxon>Pseudomonadota</taxon>
        <taxon>Betaproteobacteria</taxon>
        <taxon>Burkholderiales</taxon>
        <taxon>Burkholderiaceae</taxon>
        <taxon>Paraburkholderia</taxon>
    </lineage>
</organism>
<dbReference type="GO" id="GO:0004888">
    <property type="term" value="F:transmembrane signaling receptor activity"/>
    <property type="evidence" value="ECO:0007669"/>
    <property type="project" value="TreeGrafter"/>
</dbReference>
<dbReference type="Gene3D" id="1.10.287.950">
    <property type="entry name" value="Methyl-accepting chemotaxis protein"/>
    <property type="match status" value="1"/>
</dbReference>
<evidence type="ECO:0000256" key="8">
    <source>
        <dbReference type="PROSITE-ProRule" id="PRU00284"/>
    </source>
</evidence>
<evidence type="ECO:0000256" key="4">
    <source>
        <dbReference type="ARBA" id="ARBA00022692"/>
    </source>
</evidence>
<proteinExistence type="inferred from homology"/>
<dbReference type="InterPro" id="IPR004089">
    <property type="entry name" value="MCPsignal_dom"/>
</dbReference>
<dbReference type="Pfam" id="PF00015">
    <property type="entry name" value="MCPsignal"/>
    <property type="match status" value="1"/>
</dbReference>
<evidence type="ECO:0000256" key="7">
    <source>
        <dbReference type="ARBA" id="ARBA00029447"/>
    </source>
</evidence>
<evidence type="ECO:0000256" key="5">
    <source>
        <dbReference type="ARBA" id="ARBA00022989"/>
    </source>
</evidence>
<feature type="region of interest" description="Disordered" evidence="9">
    <location>
        <begin position="1"/>
        <end position="33"/>
    </location>
</feature>
<evidence type="ECO:0000256" key="9">
    <source>
        <dbReference type="SAM" id="MobiDB-lite"/>
    </source>
</evidence>
<dbReference type="SMART" id="SM01049">
    <property type="entry name" value="Cache_2"/>
    <property type="match status" value="1"/>
</dbReference>
<dbReference type="InterPro" id="IPR051310">
    <property type="entry name" value="MCP_chemotaxis"/>
</dbReference>
<protein>
    <submittedName>
        <fullName evidence="13">Methyl-accepting chemotaxis protein I serine chemoreceptor protein</fullName>
    </submittedName>
</protein>
<keyword evidence="3" id="KW-0488">Methylation</keyword>
<dbReference type="InterPro" id="IPR003660">
    <property type="entry name" value="HAMP_dom"/>
</dbReference>
<comment type="caution">
    <text evidence="13">The sequence shown here is derived from an EMBL/GenBank/DDBJ whole genome shotgun (WGS) entry which is preliminary data.</text>
</comment>
<dbReference type="PROSITE" id="PS50111">
    <property type="entry name" value="CHEMOTAXIS_TRANSDUC_2"/>
    <property type="match status" value="1"/>
</dbReference>
<gene>
    <name evidence="13" type="ORF">BN2476_770014</name>
</gene>
<feature type="domain" description="HAMP" evidence="12">
    <location>
        <begin position="247"/>
        <end position="298"/>
    </location>
</feature>
<dbReference type="GO" id="GO:0006935">
    <property type="term" value="P:chemotaxis"/>
    <property type="evidence" value="ECO:0007669"/>
    <property type="project" value="TreeGrafter"/>
</dbReference>
<keyword evidence="4 10" id="KW-0812">Transmembrane</keyword>
<comment type="similarity">
    <text evidence="7">Belongs to the methyl-accepting chemotaxis (MCP) protein family.</text>
</comment>
<dbReference type="SUPFAM" id="SSF58104">
    <property type="entry name" value="Methyl-accepting chemotaxis protein (MCP) signaling domain"/>
    <property type="match status" value="1"/>
</dbReference>
<dbReference type="GO" id="GO:0005886">
    <property type="term" value="C:plasma membrane"/>
    <property type="evidence" value="ECO:0007669"/>
    <property type="project" value="UniProtKB-SubCell"/>
</dbReference>
<keyword evidence="14" id="KW-1185">Reference proteome</keyword>
<evidence type="ECO:0000256" key="10">
    <source>
        <dbReference type="SAM" id="Phobius"/>
    </source>
</evidence>
<evidence type="ECO:0000256" key="3">
    <source>
        <dbReference type="ARBA" id="ARBA00022481"/>
    </source>
</evidence>